<dbReference type="Gene3D" id="3.40.1570.10">
    <property type="entry name" value="HemS/ChuS/ChuX like domains"/>
    <property type="match status" value="1"/>
</dbReference>
<dbReference type="InterPro" id="IPR010413">
    <property type="entry name" value="HutX-like"/>
</dbReference>
<comment type="caution">
    <text evidence="1">The sequence shown here is derived from an EMBL/GenBank/DDBJ whole genome shotgun (WGS) entry which is preliminary data.</text>
</comment>
<dbReference type="RefSeq" id="WP_284204194.1">
    <property type="nucleotide sequence ID" value="NZ_BSPQ01000009.1"/>
</dbReference>
<gene>
    <name evidence="1" type="primary">huvX</name>
    <name evidence="1" type="ORF">GCM10007916_21410</name>
</gene>
<evidence type="ECO:0000313" key="2">
    <source>
        <dbReference type="Proteomes" id="UP001157353"/>
    </source>
</evidence>
<evidence type="ECO:0000313" key="1">
    <source>
        <dbReference type="EMBL" id="GLS91073.1"/>
    </source>
</evidence>
<organism evidence="1 2">
    <name type="scientific">Psychromonas marina</name>
    <dbReference type="NCBI Taxonomy" id="88364"/>
    <lineage>
        <taxon>Bacteria</taxon>
        <taxon>Pseudomonadati</taxon>
        <taxon>Pseudomonadota</taxon>
        <taxon>Gammaproteobacteria</taxon>
        <taxon>Alteromonadales</taxon>
        <taxon>Psychromonadaceae</taxon>
        <taxon>Psychromonas</taxon>
    </lineage>
</organism>
<dbReference type="Pfam" id="PF06228">
    <property type="entry name" value="ChuX_HutX"/>
    <property type="match status" value="1"/>
</dbReference>
<dbReference type="SUPFAM" id="SSF144064">
    <property type="entry name" value="Heme iron utilization protein-like"/>
    <property type="match status" value="1"/>
</dbReference>
<sequence length="172" mass="18945">MFLNKSLQEVQTLLNAALIEEPGLNLASFAQSQGLTEGEATIALPAELVTTCSGQHAEAILTQLPDWGNVTTIVHSFGSIFEFKAAFPKGKLDHGYYNIMGKAGLHGHLRLDLVEQIAFVSKPFHGMQTHYIGFYNPAGECVFKVYLGRDKKRQLLPQQVTNFHTLQQGLCA</sequence>
<reference evidence="2" key="1">
    <citation type="journal article" date="2019" name="Int. J. Syst. Evol. Microbiol.">
        <title>The Global Catalogue of Microorganisms (GCM) 10K type strain sequencing project: providing services to taxonomists for standard genome sequencing and annotation.</title>
        <authorList>
            <consortium name="The Broad Institute Genomics Platform"/>
            <consortium name="The Broad Institute Genome Sequencing Center for Infectious Disease"/>
            <person name="Wu L."/>
            <person name="Ma J."/>
        </authorList>
    </citation>
    <scope>NUCLEOTIDE SEQUENCE [LARGE SCALE GENOMIC DNA]</scope>
    <source>
        <strain evidence="2">NBRC 103166</strain>
    </source>
</reference>
<protein>
    <submittedName>
        <fullName evidence="1">HuvX protein</fullName>
    </submittedName>
</protein>
<dbReference type="CDD" id="cd16829">
    <property type="entry name" value="ChuX_HutX-like"/>
    <property type="match status" value="1"/>
</dbReference>
<keyword evidence="2" id="KW-1185">Reference proteome</keyword>
<dbReference type="NCBIfam" id="TIGR04108">
    <property type="entry name" value="HutX"/>
    <property type="match status" value="1"/>
</dbReference>
<proteinExistence type="predicted"/>
<dbReference type="PIRSF" id="PIRSF030840">
    <property type="entry name" value="DUF1008"/>
    <property type="match status" value="1"/>
</dbReference>
<dbReference type="Proteomes" id="UP001157353">
    <property type="component" value="Unassembled WGS sequence"/>
</dbReference>
<accession>A0ABQ6E1H6</accession>
<name>A0ABQ6E1H6_9GAMM</name>
<dbReference type="InterPro" id="IPR053733">
    <property type="entry name" value="Heme_Transport_Util_sf"/>
</dbReference>
<dbReference type="EMBL" id="BSPQ01000009">
    <property type="protein sequence ID" value="GLS91073.1"/>
    <property type="molecule type" value="Genomic_DNA"/>
</dbReference>